<dbReference type="AlphaFoldDB" id="W6ZSU7"/>
<dbReference type="VEuPathDB" id="PlasmoDB:C922_05619"/>
<keyword evidence="2" id="KW-1185">Reference proteome</keyword>
<dbReference type="EMBL" id="KI965572">
    <property type="protein sequence ID" value="EUD63997.1"/>
    <property type="molecule type" value="Genomic_DNA"/>
</dbReference>
<reference evidence="1 2" key="1">
    <citation type="submission" date="2013-02" db="EMBL/GenBank/DDBJ databases">
        <title>The Genome Sequence of Plasmodium inui San Antonio 1.</title>
        <authorList>
            <consortium name="The Broad Institute Genome Sequencing Platform"/>
            <consortium name="The Broad Institute Genome Sequencing Center for Infectious Disease"/>
            <person name="Neafsey D."/>
            <person name="Cheeseman I."/>
            <person name="Volkman S."/>
            <person name="Adams J."/>
            <person name="Walker B."/>
            <person name="Young S.K."/>
            <person name="Zeng Q."/>
            <person name="Gargeya S."/>
            <person name="Fitzgerald M."/>
            <person name="Haas B."/>
            <person name="Abouelleil A."/>
            <person name="Alvarado L."/>
            <person name="Arachchi H.M."/>
            <person name="Berlin A.M."/>
            <person name="Chapman S.B."/>
            <person name="Dewar J."/>
            <person name="Goldberg J."/>
            <person name="Griggs A."/>
            <person name="Gujja S."/>
            <person name="Hansen M."/>
            <person name="Howarth C."/>
            <person name="Imamovic A."/>
            <person name="Larimer J."/>
            <person name="McCowan C."/>
            <person name="Murphy C."/>
            <person name="Neiman D."/>
            <person name="Pearson M."/>
            <person name="Priest M."/>
            <person name="Roberts A."/>
            <person name="Saif S."/>
            <person name="Shea T."/>
            <person name="Sisk P."/>
            <person name="Sykes S."/>
            <person name="Wortman J."/>
            <person name="Nusbaum C."/>
            <person name="Birren B."/>
        </authorList>
    </citation>
    <scope>NUCLEOTIDE SEQUENCE [LARGE SCALE GENOMIC DNA]</scope>
    <source>
        <strain evidence="1 2">San Antonio 1</strain>
    </source>
</reference>
<name>W6ZSU7_9APIC</name>
<evidence type="ECO:0000313" key="2">
    <source>
        <dbReference type="Proteomes" id="UP000030640"/>
    </source>
</evidence>
<organism evidence="1 2">
    <name type="scientific">Plasmodium inui San Antonio 1</name>
    <dbReference type="NCBI Taxonomy" id="1237626"/>
    <lineage>
        <taxon>Eukaryota</taxon>
        <taxon>Sar</taxon>
        <taxon>Alveolata</taxon>
        <taxon>Apicomplexa</taxon>
        <taxon>Aconoidasida</taxon>
        <taxon>Haemosporida</taxon>
        <taxon>Plasmodiidae</taxon>
        <taxon>Plasmodium</taxon>
        <taxon>Plasmodium (Plasmodium)</taxon>
    </lineage>
</organism>
<gene>
    <name evidence="1" type="ORF">C922_05619</name>
</gene>
<dbReference type="RefSeq" id="XP_008819412.1">
    <property type="nucleotide sequence ID" value="XM_008821190.1"/>
</dbReference>
<protein>
    <submittedName>
        <fullName evidence="1">Uncharacterized protein</fullName>
    </submittedName>
</protein>
<proteinExistence type="predicted"/>
<evidence type="ECO:0000313" key="1">
    <source>
        <dbReference type="EMBL" id="EUD63997.1"/>
    </source>
</evidence>
<dbReference type="GeneID" id="20040893"/>
<sequence>MRTRSQDKKTECRVLPNNLWDKIAEDTLSGNIEEWLRIATPKQEKDKIIVVVVSDYLYSQKTKEQPIKEGTPRSAKNNYQTEMDFSRKKKGNYFTRVKSFPNCVHKEIIEQIGKERIFHPCTVIQNNYQTGTNYAHRKKKNNFPRVKSFPKCVHKEIIEQIGKERIFHPCTVIQNNYQTGTNFAHRRRKNNFTRVMSFQNVFARN</sequence>
<accession>W6ZSU7</accession>
<dbReference type="Proteomes" id="UP000030640">
    <property type="component" value="Unassembled WGS sequence"/>
</dbReference>